<reference evidence="4 5" key="1">
    <citation type="submission" date="2017-07" db="EMBL/GenBank/DDBJ databases">
        <authorList>
            <person name="Talla V."/>
            <person name="Backstrom N."/>
        </authorList>
    </citation>
    <scope>NUCLEOTIDE SEQUENCE [LARGE SCALE GENOMIC DNA]</scope>
</reference>
<dbReference type="EMBL" id="FZQP02006666">
    <property type="protein sequence ID" value="VVD03288.1"/>
    <property type="molecule type" value="Genomic_DNA"/>
</dbReference>
<evidence type="ECO:0000256" key="1">
    <source>
        <dbReference type="ARBA" id="ARBA00023157"/>
    </source>
</evidence>
<name>A0A5E4R012_9NEOP</name>
<organism evidence="4 5">
    <name type="scientific">Leptidea sinapis</name>
    <dbReference type="NCBI Taxonomy" id="189913"/>
    <lineage>
        <taxon>Eukaryota</taxon>
        <taxon>Metazoa</taxon>
        <taxon>Ecdysozoa</taxon>
        <taxon>Arthropoda</taxon>
        <taxon>Hexapoda</taxon>
        <taxon>Insecta</taxon>
        <taxon>Pterygota</taxon>
        <taxon>Neoptera</taxon>
        <taxon>Endopterygota</taxon>
        <taxon>Lepidoptera</taxon>
        <taxon>Glossata</taxon>
        <taxon>Ditrysia</taxon>
        <taxon>Papilionoidea</taxon>
        <taxon>Pieridae</taxon>
        <taxon>Dismorphiinae</taxon>
        <taxon>Leptidea</taxon>
    </lineage>
</organism>
<gene>
    <name evidence="4" type="ORF">LSINAPIS_LOCUS13307</name>
</gene>
<evidence type="ECO:0000259" key="3">
    <source>
        <dbReference type="PROSITE" id="PS01180"/>
    </source>
</evidence>
<evidence type="ECO:0000313" key="4">
    <source>
        <dbReference type="EMBL" id="VVD03288.1"/>
    </source>
</evidence>
<dbReference type="InterPro" id="IPR000859">
    <property type="entry name" value="CUB_dom"/>
</dbReference>
<feature type="domain" description="CUB" evidence="3">
    <location>
        <begin position="182"/>
        <end position="260"/>
    </location>
</feature>
<comment type="caution">
    <text evidence="2">Lacks conserved residue(s) required for the propagation of feature annotation.</text>
</comment>
<protein>
    <recommendedName>
        <fullName evidence="3">CUB domain-containing protein</fullName>
    </recommendedName>
</protein>
<dbReference type="InterPro" id="IPR035914">
    <property type="entry name" value="Sperma_CUB_dom_sf"/>
</dbReference>
<proteinExistence type="predicted"/>
<dbReference type="Proteomes" id="UP000324832">
    <property type="component" value="Unassembled WGS sequence"/>
</dbReference>
<dbReference type="Gene3D" id="2.60.120.290">
    <property type="entry name" value="Spermadhesin, CUB domain"/>
    <property type="match status" value="1"/>
</dbReference>
<evidence type="ECO:0000256" key="2">
    <source>
        <dbReference type="PROSITE-ProRule" id="PRU00059"/>
    </source>
</evidence>
<dbReference type="InterPro" id="IPR058698">
    <property type="entry name" value="CUB_metazoa"/>
</dbReference>
<sequence length="418" mass="46497">SSRSEVWYSANIENVNLNANKPFVYYKTFEPVAVVNQTKFESKKYKEVIQLTNLTKDTIDVYKYGPNKDTPVFVENGNVKQANNHIEIINSNSTKLRPKRKIIRKPCPISRDAKQRKYHNKPVDRRFLDIFEVVEFDHVACSSSNGLEGTCLHEFDCQKVGGMVLGSCADGFGSCCVVQFNCDSRTSAPVGWFTNPGFPSPSSNRMPCTASIDKASRDITQIRLDFQSFEMLPPTGGNCEQDQFIVTGQNTNNVIPILCGINTGQHVYIDVGHVEGPVNLSIQSITADNRLFSIKVTQLTPADDLAAPVGCIQYFTAVQGHLESFNYRDRSDTINNLNYAMCVERRPDTCSITYTNAGAMQIVNFDNEGLPVIPPRQAGVEVFNCPTDWLLIAAVRLCGDRFNDGTVIQDFSLDAPVT</sequence>
<dbReference type="PROSITE" id="PS01180">
    <property type="entry name" value="CUB"/>
    <property type="match status" value="1"/>
</dbReference>
<keyword evidence="5" id="KW-1185">Reference proteome</keyword>
<dbReference type="PANTHER" id="PTHR33236:SF11">
    <property type="entry name" value="CUB DOMAIN-CONTAINING PROTEIN"/>
    <property type="match status" value="1"/>
</dbReference>
<dbReference type="AlphaFoldDB" id="A0A5E4R012"/>
<dbReference type="PANTHER" id="PTHR33236">
    <property type="entry name" value="INTRAFLAGELLAR TRANSPORT PROTEIN 122 FAMILY PROTEIN-RELATED"/>
    <property type="match status" value="1"/>
</dbReference>
<feature type="non-terminal residue" evidence="4">
    <location>
        <position position="1"/>
    </location>
</feature>
<keyword evidence="1" id="KW-1015">Disulfide bond</keyword>
<dbReference type="Pfam" id="PF26080">
    <property type="entry name" value="CUB_animal"/>
    <property type="match status" value="1"/>
</dbReference>
<dbReference type="SUPFAM" id="SSF49854">
    <property type="entry name" value="Spermadhesin, CUB domain"/>
    <property type="match status" value="1"/>
</dbReference>
<evidence type="ECO:0000313" key="5">
    <source>
        <dbReference type="Proteomes" id="UP000324832"/>
    </source>
</evidence>
<feature type="non-terminal residue" evidence="4">
    <location>
        <position position="418"/>
    </location>
</feature>
<accession>A0A5E4R012</accession>